<dbReference type="GO" id="GO:0003677">
    <property type="term" value="F:DNA binding"/>
    <property type="evidence" value="ECO:0007669"/>
    <property type="project" value="UniProtKB-KW"/>
</dbReference>
<dbReference type="CDD" id="cd12148">
    <property type="entry name" value="fungal_TF_MHR"/>
    <property type="match status" value="1"/>
</dbReference>
<dbReference type="Pfam" id="PF00172">
    <property type="entry name" value="Zn_clus"/>
    <property type="match status" value="1"/>
</dbReference>
<evidence type="ECO:0000256" key="7">
    <source>
        <dbReference type="ARBA" id="ARBA00023242"/>
    </source>
</evidence>
<dbReference type="AlphaFoldDB" id="A0A1G4IYA4"/>
<dbReference type="Pfam" id="PF04082">
    <property type="entry name" value="Fungal_trans"/>
    <property type="match status" value="1"/>
</dbReference>
<dbReference type="GO" id="GO:0000981">
    <property type="term" value="F:DNA-binding transcription factor activity, RNA polymerase II-specific"/>
    <property type="evidence" value="ECO:0007669"/>
    <property type="project" value="InterPro"/>
</dbReference>
<dbReference type="Gene3D" id="4.10.240.10">
    <property type="entry name" value="Zn(2)-C6 fungal-type DNA-binding domain"/>
    <property type="match status" value="1"/>
</dbReference>
<evidence type="ECO:0000256" key="1">
    <source>
        <dbReference type="ARBA" id="ARBA00004123"/>
    </source>
</evidence>
<evidence type="ECO:0000256" key="8">
    <source>
        <dbReference type="SAM" id="MobiDB-lite"/>
    </source>
</evidence>
<proteinExistence type="predicted"/>
<dbReference type="InterPro" id="IPR001138">
    <property type="entry name" value="Zn2Cys6_DnaBD"/>
</dbReference>
<evidence type="ECO:0000313" key="11">
    <source>
        <dbReference type="Proteomes" id="UP000191024"/>
    </source>
</evidence>
<evidence type="ECO:0000256" key="3">
    <source>
        <dbReference type="ARBA" id="ARBA00022833"/>
    </source>
</evidence>
<evidence type="ECO:0000256" key="4">
    <source>
        <dbReference type="ARBA" id="ARBA00023015"/>
    </source>
</evidence>
<dbReference type="InterPro" id="IPR007219">
    <property type="entry name" value="XnlR_reg_dom"/>
</dbReference>
<dbReference type="SMART" id="SM00066">
    <property type="entry name" value="GAL4"/>
    <property type="match status" value="1"/>
</dbReference>
<keyword evidence="6" id="KW-0804">Transcription</keyword>
<reference evidence="10 11" key="1">
    <citation type="submission" date="2016-03" db="EMBL/GenBank/DDBJ databases">
        <authorList>
            <person name="Devillers H."/>
        </authorList>
    </citation>
    <scope>NUCLEOTIDE SEQUENCE [LARGE SCALE GENOMIC DNA]</scope>
    <source>
        <strain evidence="10">CBS 11717</strain>
    </source>
</reference>
<keyword evidence="2" id="KW-0479">Metal-binding</keyword>
<dbReference type="InterPro" id="IPR051615">
    <property type="entry name" value="Transcr_Regulatory_Elem"/>
</dbReference>
<protein>
    <submittedName>
        <fullName evidence="10">LAMI_0B08768g1_1</fullName>
    </submittedName>
</protein>
<dbReference type="Proteomes" id="UP000191024">
    <property type="component" value="Chromosome B"/>
</dbReference>
<feature type="domain" description="Zn(2)-C6 fungal-type" evidence="9">
    <location>
        <begin position="24"/>
        <end position="55"/>
    </location>
</feature>
<keyword evidence="5" id="KW-0238">DNA-binding</keyword>
<dbReference type="GO" id="GO:0008270">
    <property type="term" value="F:zinc ion binding"/>
    <property type="evidence" value="ECO:0007669"/>
    <property type="project" value="InterPro"/>
</dbReference>
<dbReference type="PANTHER" id="PTHR31313">
    <property type="entry name" value="TY1 ENHANCER ACTIVATOR"/>
    <property type="match status" value="1"/>
</dbReference>
<evidence type="ECO:0000259" key="9">
    <source>
        <dbReference type="PROSITE" id="PS50048"/>
    </source>
</evidence>
<dbReference type="OrthoDB" id="3364175at2759"/>
<dbReference type="InterPro" id="IPR036864">
    <property type="entry name" value="Zn2-C6_fun-type_DNA-bd_sf"/>
</dbReference>
<accession>A0A1G4IYA4</accession>
<dbReference type="EMBL" id="LT598464">
    <property type="protein sequence ID" value="SCU82055.1"/>
    <property type="molecule type" value="Genomic_DNA"/>
</dbReference>
<keyword evidence="4" id="KW-0805">Transcription regulation</keyword>
<dbReference type="PROSITE" id="PS50048">
    <property type="entry name" value="ZN2_CY6_FUNGAL_2"/>
    <property type="match status" value="1"/>
</dbReference>
<feature type="region of interest" description="Disordered" evidence="8">
    <location>
        <begin position="91"/>
        <end position="135"/>
    </location>
</feature>
<dbReference type="SMART" id="SM00906">
    <property type="entry name" value="Fungal_trans"/>
    <property type="match status" value="1"/>
</dbReference>
<evidence type="ECO:0000256" key="6">
    <source>
        <dbReference type="ARBA" id="ARBA00023163"/>
    </source>
</evidence>
<keyword evidence="3" id="KW-0862">Zinc</keyword>
<dbReference type="PROSITE" id="PS00463">
    <property type="entry name" value="ZN2_CY6_FUNGAL_1"/>
    <property type="match status" value="1"/>
</dbReference>
<dbReference type="GO" id="GO:0005634">
    <property type="term" value="C:nucleus"/>
    <property type="evidence" value="ECO:0007669"/>
    <property type="project" value="UniProtKB-SubCell"/>
</dbReference>
<comment type="subcellular location">
    <subcellularLocation>
        <location evidence="1">Nucleus</location>
    </subcellularLocation>
</comment>
<gene>
    <name evidence="10" type="ORF">LAMI_0B08768G</name>
</gene>
<evidence type="ECO:0000313" key="10">
    <source>
        <dbReference type="EMBL" id="SCU82055.1"/>
    </source>
</evidence>
<dbReference type="PANTHER" id="PTHR31313:SF81">
    <property type="entry name" value="TY1 ENHANCER ACTIVATOR"/>
    <property type="match status" value="1"/>
</dbReference>
<evidence type="ECO:0000256" key="2">
    <source>
        <dbReference type="ARBA" id="ARBA00022723"/>
    </source>
</evidence>
<feature type="compositionally biased region" description="Basic and acidic residues" evidence="8">
    <location>
        <begin position="111"/>
        <end position="134"/>
    </location>
</feature>
<keyword evidence="11" id="KW-1185">Reference proteome</keyword>
<feature type="compositionally biased region" description="Basic and acidic residues" evidence="8">
    <location>
        <begin position="91"/>
        <end position="102"/>
    </location>
</feature>
<organism evidence="10 11">
    <name type="scientific">Lachancea mirantina</name>
    <dbReference type="NCBI Taxonomy" id="1230905"/>
    <lineage>
        <taxon>Eukaryota</taxon>
        <taxon>Fungi</taxon>
        <taxon>Dikarya</taxon>
        <taxon>Ascomycota</taxon>
        <taxon>Saccharomycotina</taxon>
        <taxon>Saccharomycetes</taxon>
        <taxon>Saccharomycetales</taxon>
        <taxon>Saccharomycetaceae</taxon>
        <taxon>Lachancea</taxon>
    </lineage>
</organism>
<dbReference type="GO" id="GO:0006351">
    <property type="term" value="P:DNA-templated transcription"/>
    <property type="evidence" value="ECO:0007669"/>
    <property type="project" value="InterPro"/>
</dbReference>
<dbReference type="SUPFAM" id="SSF57701">
    <property type="entry name" value="Zn2/Cys6 DNA-binding domain"/>
    <property type="match status" value="1"/>
</dbReference>
<name>A0A1G4IYA4_9SACH</name>
<dbReference type="CDD" id="cd00067">
    <property type="entry name" value="GAL4"/>
    <property type="match status" value="1"/>
</dbReference>
<evidence type="ECO:0000256" key="5">
    <source>
        <dbReference type="ARBA" id="ARBA00023125"/>
    </source>
</evidence>
<keyword evidence="7" id="KW-0539">Nucleus</keyword>
<sequence length="624" mass="71091">MFKVRGAGKDDDTGAPQLMRTKLACDTCRIKKRKCDGQKPICQRCLKDGHRSCNFSYNSDKRRPYSKNYVKQLEGHIKDLENELRKLREKSAPRSISAREAKASNVAVETRAVRRNETEGEHRESTSDYERDSSVNDSIELNSLVDGHGKFKTENGTKYFYGPRSTVSFLKGEVPLMTMTENTDLSTLDRVGNSNVTCSDHEIFLCELYFAYQNNSILFLSEKLFFEQLMLPCSLRDPTSLTDSLINAVLALGCNFNSSDTNNRRQAANYAARSRQLLQEEFEKPTIITVQSCGVLALFYISNDQDRLAWHFCAAAVSCAYSLGLNVDEKFKGAAVVSEKEAEQRRMAFWTTYLLERTLNNMVGRPTLLKTGSIICLVPSGTEMSDYEQWSNPNKNGKTSVNLYTRAFSLIGYTIELFIISAKPLDHIYLSFKPSAPSELQLIVNKADIELSQFESSSPEFLRLHFVLAPENRAQVSPGLFLFQMRYHNIRILLHRVFFLRNLEQEYADRKALFHKTICFESAMATSRLISRYGEEFGLENLDVCAADLICTAAIIFLHLRKHPQLEEWTAEGNSKVRNAQNLCSRKYSKLKLALQSMSTTNLWSTKSLSVLNRLEEEWYVDST</sequence>